<keyword evidence="3" id="KW-1185">Reference proteome</keyword>
<accession>A0A9X9X054</accession>
<name>A0A9X9X054_9PROT</name>
<organism evidence="2 3">
    <name type="scientific">Neoroseomonas soli</name>
    <dbReference type="NCBI Taxonomy" id="1081025"/>
    <lineage>
        <taxon>Bacteria</taxon>
        <taxon>Pseudomonadati</taxon>
        <taxon>Pseudomonadota</taxon>
        <taxon>Alphaproteobacteria</taxon>
        <taxon>Acetobacterales</taxon>
        <taxon>Acetobacteraceae</taxon>
        <taxon>Neoroseomonas</taxon>
    </lineage>
</organism>
<feature type="region of interest" description="Disordered" evidence="1">
    <location>
        <begin position="1"/>
        <end position="42"/>
    </location>
</feature>
<dbReference type="EMBL" id="JAAEDM010000050">
    <property type="protein sequence ID" value="MBR0672783.1"/>
    <property type="molecule type" value="Genomic_DNA"/>
</dbReference>
<evidence type="ECO:0000313" key="3">
    <source>
        <dbReference type="Proteomes" id="UP001138751"/>
    </source>
</evidence>
<reference evidence="2" key="2">
    <citation type="journal article" date="2021" name="Syst. Appl. Microbiol.">
        <title>Roseomonas hellenica sp. nov., isolated from roots of wild-growing Alkanna tinctoria.</title>
        <authorList>
            <person name="Rat A."/>
            <person name="Naranjo H.D."/>
            <person name="Lebbe L."/>
            <person name="Cnockaert M."/>
            <person name="Krigas N."/>
            <person name="Grigoriadou K."/>
            <person name="Maloupa E."/>
            <person name="Willems A."/>
        </authorList>
    </citation>
    <scope>NUCLEOTIDE SEQUENCE</scope>
    <source>
        <strain evidence="2">LMG 31231</strain>
    </source>
</reference>
<proteinExistence type="predicted"/>
<gene>
    <name evidence="2" type="ORF">GXW76_16505</name>
</gene>
<comment type="caution">
    <text evidence="2">The sequence shown here is derived from an EMBL/GenBank/DDBJ whole genome shotgun (WGS) entry which is preliminary data.</text>
</comment>
<protein>
    <submittedName>
        <fullName evidence="2">Uncharacterized protein</fullName>
    </submittedName>
</protein>
<dbReference type="AlphaFoldDB" id="A0A9X9X054"/>
<evidence type="ECO:0000256" key="1">
    <source>
        <dbReference type="SAM" id="MobiDB-lite"/>
    </source>
</evidence>
<reference evidence="2" key="1">
    <citation type="submission" date="2020-01" db="EMBL/GenBank/DDBJ databases">
        <authorList>
            <person name="Rat A."/>
        </authorList>
    </citation>
    <scope>NUCLEOTIDE SEQUENCE</scope>
    <source>
        <strain evidence="2">LMG 31231</strain>
    </source>
</reference>
<dbReference type="Proteomes" id="UP001138751">
    <property type="component" value="Unassembled WGS sequence"/>
</dbReference>
<sequence length="460" mass="47909">MPAVPATPPTAQVPGKPSGPPSAQAPAPVAPAPQALAPVPIPPNEPAALTRLRGLLGADVRLSYGSAEALDQAGEQVRMTAVVLERPGSRATMEDLRISGLRQDGVAEAVARGFATEEAGTRVRIGMIRLAGLTVARDPGGAPPDPDKVRLDALRIEGVEATGTTTMRLAVASVENWVAGQPSSVALEGLELGGLDGGIVDALSLARFSMTGLDFGTTLTALMRQQTPPSLVGRAAVELDGLQFTGGGRPVGALREMRVGADVARTDGSGTATIALRGIRVEPLPMIADWLTRFGYQAIEGEITADTTYDGAGGRIEIRNLSVAGNEVGTLSFALALDGLTQQQAQASDFSTMRLISVGVRYADASLFRRFIAMQAAETRTPEPQLREQFAAMAGGALTQPGAAALDPIRDAVQRFIRGQAQTVEIRANPPQPVTLQQMQGAPPSPADVQRIFGITAEAR</sequence>
<evidence type="ECO:0000313" key="2">
    <source>
        <dbReference type="EMBL" id="MBR0672783.1"/>
    </source>
</evidence>
<feature type="compositionally biased region" description="Low complexity" evidence="1">
    <location>
        <begin position="9"/>
        <end position="38"/>
    </location>
</feature>